<evidence type="ECO:0000256" key="1">
    <source>
        <dbReference type="ARBA" id="ARBA00008791"/>
    </source>
</evidence>
<sequence>MFKHILVPVDLRLPDPVSKALDVAMEMARIEGARMTLVNVSGGTTGETYNDGAAEEVMTSLARKIESKIAGKADGVKVEGITVHSNDVAAEVDGILARTVDETGADLVIAGSHAPRLLDYITTSHAGYLVRHSKASVFVVR</sequence>
<dbReference type="CDD" id="cd00293">
    <property type="entry name" value="USP-like"/>
    <property type="match status" value="1"/>
</dbReference>
<organism evidence="3 4">
    <name type="scientific">Leisingera aquaemixtae</name>
    <dbReference type="NCBI Taxonomy" id="1396826"/>
    <lineage>
        <taxon>Bacteria</taxon>
        <taxon>Pseudomonadati</taxon>
        <taxon>Pseudomonadota</taxon>
        <taxon>Alphaproteobacteria</taxon>
        <taxon>Rhodobacterales</taxon>
        <taxon>Roseobacteraceae</taxon>
        <taxon>Leisingera</taxon>
    </lineage>
</organism>
<dbReference type="InterPro" id="IPR014729">
    <property type="entry name" value="Rossmann-like_a/b/a_fold"/>
</dbReference>
<dbReference type="EMBL" id="CYSR01000026">
    <property type="protein sequence ID" value="CUI00377.1"/>
    <property type="molecule type" value="Genomic_DNA"/>
</dbReference>
<dbReference type="InterPro" id="IPR006015">
    <property type="entry name" value="Universal_stress_UspA"/>
</dbReference>
<dbReference type="Proteomes" id="UP000051326">
    <property type="component" value="Unassembled WGS sequence"/>
</dbReference>
<dbReference type="SUPFAM" id="SSF52402">
    <property type="entry name" value="Adenine nucleotide alpha hydrolases-like"/>
    <property type="match status" value="1"/>
</dbReference>
<accession>A0A0P1HAN7</accession>
<dbReference type="PANTHER" id="PTHR46268:SF6">
    <property type="entry name" value="UNIVERSAL STRESS PROTEIN UP12"/>
    <property type="match status" value="1"/>
</dbReference>
<evidence type="ECO:0000313" key="4">
    <source>
        <dbReference type="Proteomes" id="UP000051326"/>
    </source>
</evidence>
<dbReference type="STRING" id="1396826.PHA8399_02508"/>
<reference evidence="3 4" key="1">
    <citation type="submission" date="2015-09" db="EMBL/GenBank/DDBJ databases">
        <authorList>
            <consortium name="Swine Surveillance"/>
        </authorList>
    </citation>
    <scope>NUCLEOTIDE SEQUENCE [LARGE SCALE GENOMIC DNA]</scope>
    <source>
        <strain evidence="3 4">CECT 8399</strain>
    </source>
</reference>
<dbReference type="AlphaFoldDB" id="A0A0P1HAN7"/>
<dbReference type="RefSeq" id="WP_058286468.1">
    <property type="nucleotide sequence ID" value="NZ_CP081058.1"/>
</dbReference>
<gene>
    <name evidence="3" type="ORF">PHA8399_02508</name>
</gene>
<protein>
    <submittedName>
        <fullName evidence="3">Universal stress protein F</fullName>
    </submittedName>
</protein>
<name>A0A0P1HAN7_9RHOB</name>
<dbReference type="PRINTS" id="PR01438">
    <property type="entry name" value="UNVRSLSTRESS"/>
</dbReference>
<dbReference type="Pfam" id="PF00582">
    <property type="entry name" value="Usp"/>
    <property type="match status" value="1"/>
</dbReference>
<proteinExistence type="inferred from homology"/>
<evidence type="ECO:0000313" key="3">
    <source>
        <dbReference type="EMBL" id="CUI00377.1"/>
    </source>
</evidence>
<dbReference type="PANTHER" id="PTHR46268">
    <property type="entry name" value="STRESS RESPONSE PROTEIN NHAX"/>
    <property type="match status" value="1"/>
</dbReference>
<evidence type="ECO:0000259" key="2">
    <source>
        <dbReference type="Pfam" id="PF00582"/>
    </source>
</evidence>
<comment type="similarity">
    <text evidence="1">Belongs to the universal stress protein A family.</text>
</comment>
<dbReference type="Gene3D" id="3.40.50.620">
    <property type="entry name" value="HUPs"/>
    <property type="match status" value="1"/>
</dbReference>
<feature type="domain" description="UspA" evidence="2">
    <location>
        <begin position="1"/>
        <end position="141"/>
    </location>
</feature>
<dbReference type="InterPro" id="IPR006016">
    <property type="entry name" value="UspA"/>
</dbReference>